<evidence type="ECO:0000313" key="4">
    <source>
        <dbReference type="Proteomes" id="UP000494256"/>
    </source>
</evidence>
<comment type="caution">
    <text evidence="2">The sequence shown here is derived from an EMBL/GenBank/DDBJ whole genome shotgun (WGS) entry which is preliminary data.</text>
</comment>
<keyword evidence="3" id="KW-1185">Reference proteome</keyword>
<sequence length="82" mass="9208">MEAVSRTPVVRVSGQTLDFLRGLFCGRSLDVRRGSVFRTTGQVTIVSTRDIQRLRTQGRTTRFVQAPKTSVAGCTQSEKERY</sequence>
<dbReference type="EMBL" id="CADEBC010000551">
    <property type="protein sequence ID" value="CAB3251941.1"/>
    <property type="molecule type" value="Genomic_DNA"/>
</dbReference>
<accession>A0A8S1ASM9</accession>
<evidence type="ECO:0000313" key="2">
    <source>
        <dbReference type="EMBL" id="CAB3253125.1"/>
    </source>
</evidence>
<dbReference type="Proteomes" id="UP000494106">
    <property type="component" value="Unassembled WGS sequence"/>
</dbReference>
<dbReference type="Proteomes" id="UP000494256">
    <property type="component" value="Unassembled WGS sequence"/>
</dbReference>
<name>A0A8S1ASM9_ARCPL</name>
<reference evidence="3 4" key="1">
    <citation type="submission" date="2020-04" db="EMBL/GenBank/DDBJ databases">
        <authorList>
            <person name="Wallbank WR R."/>
            <person name="Pardo Diaz C."/>
            <person name="Kozak K."/>
            <person name="Martin S."/>
            <person name="Jiggins C."/>
            <person name="Moest M."/>
            <person name="Warren A I."/>
            <person name="Byers J.R.P. K."/>
            <person name="Montejo-Kovacevich G."/>
            <person name="Yen C E."/>
        </authorList>
    </citation>
    <scope>NUCLEOTIDE SEQUENCE [LARGE SCALE GENOMIC DNA]</scope>
</reference>
<evidence type="ECO:0000313" key="1">
    <source>
        <dbReference type="EMBL" id="CAB3251941.1"/>
    </source>
</evidence>
<dbReference type="EMBL" id="CADEBD010000388">
    <property type="protein sequence ID" value="CAB3253125.1"/>
    <property type="molecule type" value="Genomic_DNA"/>
</dbReference>
<protein>
    <submittedName>
        <fullName evidence="2">Uncharacterized protein</fullName>
    </submittedName>
</protein>
<organism evidence="2 4">
    <name type="scientific">Arctia plantaginis</name>
    <name type="common">Wood tiger moth</name>
    <name type="synonym">Phalaena plantaginis</name>
    <dbReference type="NCBI Taxonomy" id="874455"/>
    <lineage>
        <taxon>Eukaryota</taxon>
        <taxon>Metazoa</taxon>
        <taxon>Ecdysozoa</taxon>
        <taxon>Arthropoda</taxon>
        <taxon>Hexapoda</taxon>
        <taxon>Insecta</taxon>
        <taxon>Pterygota</taxon>
        <taxon>Neoptera</taxon>
        <taxon>Endopterygota</taxon>
        <taxon>Lepidoptera</taxon>
        <taxon>Glossata</taxon>
        <taxon>Ditrysia</taxon>
        <taxon>Noctuoidea</taxon>
        <taxon>Erebidae</taxon>
        <taxon>Arctiinae</taxon>
        <taxon>Arctia</taxon>
    </lineage>
</organism>
<proteinExistence type="predicted"/>
<gene>
    <name evidence="1" type="ORF">APLA_LOCUS13267</name>
    <name evidence="2" type="ORF">APLA_LOCUS14245</name>
</gene>
<evidence type="ECO:0000313" key="3">
    <source>
        <dbReference type="Proteomes" id="UP000494106"/>
    </source>
</evidence>
<dbReference type="AlphaFoldDB" id="A0A8S1ASM9"/>